<reference evidence="10 12" key="1">
    <citation type="submission" date="2009-09" db="EMBL/GenBank/DDBJ databases">
        <authorList>
            <person name="Qin X."/>
            <person name="Bachman B."/>
            <person name="Battles P."/>
            <person name="Bell A."/>
            <person name="Bess C."/>
            <person name="Bickham C."/>
            <person name="Chaboub L."/>
            <person name="Chen D."/>
            <person name="Coyle M."/>
            <person name="Deiros D.R."/>
            <person name="Dinh H."/>
            <person name="Forbes L."/>
            <person name="Fowler G."/>
            <person name="Francisco L."/>
            <person name="Fu Q."/>
            <person name="Gubbala S."/>
            <person name="Hale W."/>
            <person name="Han Y."/>
            <person name="Hemphill L."/>
            <person name="Highlander S.K."/>
            <person name="Hirani K."/>
            <person name="Hogues M."/>
            <person name="Jackson L."/>
            <person name="Jakkamsetti A."/>
            <person name="Javaid M."/>
            <person name="Jiang H."/>
            <person name="Korchina V."/>
            <person name="Kovar C."/>
            <person name="Lara F."/>
            <person name="Lee S."/>
            <person name="Mata R."/>
            <person name="Mathew T."/>
            <person name="Moen C."/>
            <person name="Morales K."/>
            <person name="Munidasa M."/>
            <person name="Nazareth L."/>
            <person name="Ngo R."/>
            <person name="Nguyen L."/>
            <person name="Okwuonu G."/>
            <person name="Ongeri F."/>
            <person name="Patil S."/>
            <person name="Petrosino J."/>
            <person name="Pham C."/>
            <person name="Pham P."/>
            <person name="Pu L.-L."/>
            <person name="Puazo M."/>
            <person name="Raj R."/>
            <person name="Reid J."/>
            <person name="Rouhana J."/>
            <person name="Saada N."/>
            <person name="Shang Y."/>
            <person name="Simmons D."/>
            <person name="Thornton R."/>
            <person name="Warren J."/>
            <person name="Weissenberger G."/>
            <person name="Zhang J."/>
            <person name="Zhang L."/>
            <person name="Zhou C."/>
            <person name="Zhu D."/>
            <person name="Muzny D."/>
            <person name="Worley K."/>
            <person name="Gibbs R."/>
        </authorList>
    </citation>
    <scope>NUCLEOTIDE SEQUENCE [LARGE SCALE GENOMIC DNA]</scope>
    <source>
        <strain evidence="10 12">DSM 16041</strain>
    </source>
</reference>
<reference evidence="11 13" key="2">
    <citation type="journal article" date="2015" name="Genome Announc.">
        <title>Expanding the biotechnology potential of lactobacilli through comparative genomics of 213 strains and associated genera.</title>
        <authorList>
            <person name="Sun Z."/>
            <person name="Harris H.M."/>
            <person name="McCann A."/>
            <person name="Guo C."/>
            <person name="Argimon S."/>
            <person name="Zhang W."/>
            <person name="Yang X."/>
            <person name="Jeffery I.B."/>
            <person name="Cooney J.C."/>
            <person name="Kagawa T.F."/>
            <person name="Liu W."/>
            <person name="Song Y."/>
            <person name="Salvetti E."/>
            <person name="Wrobel A."/>
            <person name="Rasinkangas P."/>
            <person name="Parkhill J."/>
            <person name="Rea M.C."/>
            <person name="O'Sullivan O."/>
            <person name="Ritari J."/>
            <person name="Douillard F.P."/>
            <person name="Paul Ross R."/>
            <person name="Yang R."/>
            <person name="Briner A.E."/>
            <person name="Felis G.E."/>
            <person name="de Vos W.M."/>
            <person name="Barrangou R."/>
            <person name="Klaenhammer T.R."/>
            <person name="Caufield P.W."/>
            <person name="Cui Y."/>
            <person name="Zhang H."/>
            <person name="O'Toole P.W."/>
        </authorList>
    </citation>
    <scope>NUCLEOTIDE SEQUENCE [LARGE SCALE GENOMIC DNA]</scope>
    <source>
        <strain evidence="11 13">DSM 16041</strain>
    </source>
</reference>
<dbReference type="Gene3D" id="1.10.287.1490">
    <property type="match status" value="1"/>
</dbReference>
<keyword evidence="7" id="KW-0812">Transmembrane</keyword>
<dbReference type="InterPro" id="IPR019931">
    <property type="entry name" value="LPXTG_anchor"/>
</dbReference>
<dbReference type="NCBIfam" id="TIGR03715">
    <property type="entry name" value="KxYKxGKxW"/>
    <property type="match status" value="1"/>
</dbReference>
<protein>
    <submittedName>
        <fullName evidence="10">KxYKxGKxW signal domain protein</fullName>
    </submittedName>
</protein>
<evidence type="ECO:0000313" key="11">
    <source>
        <dbReference type="EMBL" id="KRK59886.1"/>
    </source>
</evidence>
<feature type="transmembrane region" description="Helical" evidence="7">
    <location>
        <begin position="805"/>
        <end position="824"/>
    </location>
</feature>
<name>C8P7H6_9LACO</name>
<evidence type="ECO:0000256" key="5">
    <source>
        <dbReference type="SAM" id="Coils"/>
    </source>
</evidence>
<evidence type="ECO:0000313" key="12">
    <source>
        <dbReference type="Proteomes" id="UP000003675"/>
    </source>
</evidence>
<evidence type="ECO:0000256" key="1">
    <source>
        <dbReference type="ARBA" id="ARBA00022512"/>
    </source>
</evidence>
<keyword evidence="5" id="KW-0175">Coiled coil</keyword>
<keyword evidence="2" id="KW-0964">Secreted</keyword>
<feature type="region of interest" description="Disordered" evidence="6">
    <location>
        <begin position="725"/>
        <end position="745"/>
    </location>
</feature>
<feature type="domain" description="Gram-positive cocci surface proteins LPxTG" evidence="9">
    <location>
        <begin position="796"/>
        <end position="829"/>
    </location>
</feature>
<dbReference type="HOGENOM" id="CLU_296097_0_0_9"/>
<accession>C8P7H6</accession>
<dbReference type="NCBIfam" id="TIGR04320">
    <property type="entry name" value="Surf_Exclu_PgrA"/>
    <property type="match status" value="1"/>
</dbReference>
<evidence type="ECO:0000313" key="13">
    <source>
        <dbReference type="Proteomes" id="UP000051883"/>
    </source>
</evidence>
<feature type="compositionally biased region" description="Polar residues" evidence="6">
    <location>
        <begin position="162"/>
        <end position="171"/>
    </location>
</feature>
<dbReference type="PATRIC" id="fig|525309.8.peg.306"/>
<dbReference type="Gene3D" id="1.20.120.330">
    <property type="entry name" value="Nucleotidyltransferases domain 2"/>
    <property type="match status" value="1"/>
</dbReference>
<dbReference type="AlphaFoldDB" id="C8P7H6"/>
<keyword evidence="7" id="KW-0472">Membrane</keyword>
<evidence type="ECO:0000256" key="4">
    <source>
        <dbReference type="ARBA" id="ARBA00023088"/>
    </source>
</evidence>
<dbReference type="EMBL" id="AZDK01000011">
    <property type="protein sequence ID" value="KRK59886.1"/>
    <property type="molecule type" value="Genomic_DNA"/>
</dbReference>
<dbReference type="EMBL" id="ACLL01000033">
    <property type="protein sequence ID" value="EEW53594.1"/>
    <property type="molecule type" value="Genomic_DNA"/>
</dbReference>
<evidence type="ECO:0000313" key="10">
    <source>
        <dbReference type="EMBL" id="EEW53594.1"/>
    </source>
</evidence>
<feature type="compositionally biased region" description="Low complexity" evidence="6">
    <location>
        <begin position="145"/>
        <end position="156"/>
    </location>
</feature>
<dbReference type="InterPro" id="IPR022263">
    <property type="entry name" value="KxYKxGKxW"/>
</dbReference>
<feature type="chain" id="PRO_5009951617" evidence="8">
    <location>
        <begin position="36"/>
        <end position="829"/>
    </location>
</feature>
<keyword evidence="13" id="KW-1185">Reference proteome</keyword>
<proteinExistence type="predicted"/>
<evidence type="ECO:0000256" key="8">
    <source>
        <dbReference type="SAM" id="SignalP"/>
    </source>
</evidence>
<feature type="signal peptide" evidence="8">
    <location>
        <begin position="1"/>
        <end position="35"/>
    </location>
</feature>
<gene>
    <name evidence="11" type="ORF">FC31_GL000297</name>
    <name evidence="10" type="ORF">HMPREF0494_1270</name>
</gene>
<feature type="coiled-coil region" evidence="5">
    <location>
        <begin position="412"/>
        <end position="510"/>
    </location>
</feature>
<dbReference type="Pfam" id="PF19258">
    <property type="entry name" value="KxYKxGKxW_sig"/>
    <property type="match status" value="1"/>
</dbReference>
<keyword evidence="1" id="KW-0134">Cell wall</keyword>
<evidence type="ECO:0000256" key="3">
    <source>
        <dbReference type="ARBA" id="ARBA00022729"/>
    </source>
</evidence>
<dbReference type="STRING" id="525309.HMPREF0494_1270"/>
<dbReference type="Proteomes" id="UP000051883">
    <property type="component" value="Unassembled WGS sequence"/>
</dbReference>
<dbReference type="PROSITE" id="PS50847">
    <property type="entry name" value="GRAM_POS_ANCHORING"/>
    <property type="match status" value="1"/>
</dbReference>
<dbReference type="Proteomes" id="UP000003675">
    <property type="component" value="Unassembled WGS sequence"/>
</dbReference>
<keyword evidence="4" id="KW-0572">Peptidoglycan-anchor</keyword>
<dbReference type="InterPro" id="IPR027607">
    <property type="entry name" value="Surf_Exclu_SEC10/PgrA"/>
</dbReference>
<dbReference type="eggNOG" id="COG1566">
    <property type="taxonomic scope" value="Bacteria"/>
</dbReference>
<organism evidence="10 12">
    <name type="scientific">Limosilactobacillus antri DSM 16041</name>
    <dbReference type="NCBI Taxonomy" id="525309"/>
    <lineage>
        <taxon>Bacteria</taxon>
        <taxon>Bacillati</taxon>
        <taxon>Bacillota</taxon>
        <taxon>Bacilli</taxon>
        <taxon>Lactobacillales</taxon>
        <taxon>Lactobacillaceae</taxon>
        <taxon>Limosilactobacillus</taxon>
    </lineage>
</organism>
<dbReference type="NCBIfam" id="TIGR01167">
    <property type="entry name" value="LPXTG_anchor"/>
    <property type="match status" value="1"/>
</dbReference>
<feature type="compositionally biased region" description="Polar residues" evidence="6">
    <location>
        <begin position="107"/>
        <end position="134"/>
    </location>
</feature>
<sequence>MKEHKKLYKSGKLWMTATVLAVAAGAMATTTTAHADTVGQAAGQAAGQVANDRGSQIAALQADAKQQQATINDAQSQLATQQGKLTDTQKQLDTAQTDYQTALAEQDQATQNDPDVQSATTAVNQAQQKVSTAQDGAKQAATALSDAQSRQQQASDELAQAKSGSSQQTGFQLPAGYTRDNYYKLQDALADGNMAVRDAWDNMAGQNYMKFKYVHSAQDKQEAVDPAHLTNQQRIEISQFVVDLLNPLREKIGAQPFVVSQGSVDLAQAVADQYNADHVYGGHDYQGLNKVEVANARAFREAVEGLDTSINNMDDLKAAIFSAIDDMIFHDTPDWGHARTLLGLLNDADLNNESDPVTQSYLGMSVSGDATNGMTIHFIPTYDDVDELEGTPAHPFDKTVIKEAQQDNSAAIKAAQDKLDKATTDVTKAQQTKKGADDQLTQAQAELAAAEQSLAAVKATASAKTAQHVSDAKARVTDLQGQVADLKGAIEKTNQTIAAAQTKLDQDKQQLAELQQPQVQPDNEKYTTLDPSLVVKVNVTAGDTNVPAPTLSAGAFIKDADNGTASAALFLALAQTNGTYPAGTKLEWADPAKVQRDAQTAGSYDEAVILDFPDGTKSKAFNVPGVLVVAAKPSTGDDGHQTSPTTPTEHTLTVHYIETVGYQPMGAPITKVVGTQILTGKTGTDFSGAQISLPAGYKLAMPGLTLTIGDQDDLIEVPVLSVNTPTDGHSGAGQSAGSDQNASALPTGAKVVNGRVVDANGNVLSGWTVVNGQAVKSGRAVAVSVQEPAAASATRLPQTSNDNSLALAGLGAASLLGMFGLAGLNKKRG</sequence>
<comment type="caution">
    <text evidence="10">The sequence shown here is derived from an EMBL/GenBank/DDBJ whole genome shotgun (WGS) entry which is preliminary data.</text>
</comment>
<dbReference type="OrthoDB" id="2329601at2"/>
<keyword evidence="7" id="KW-1133">Transmembrane helix</keyword>
<keyword evidence="3 8" id="KW-0732">Signal</keyword>
<evidence type="ECO:0000256" key="2">
    <source>
        <dbReference type="ARBA" id="ARBA00022525"/>
    </source>
</evidence>
<dbReference type="RefSeq" id="WP_007124549.1">
    <property type="nucleotide sequence ID" value="NZ_AZDK01000011.1"/>
</dbReference>
<evidence type="ECO:0000259" key="9">
    <source>
        <dbReference type="PROSITE" id="PS50847"/>
    </source>
</evidence>
<feature type="compositionally biased region" description="Polar residues" evidence="6">
    <location>
        <begin position="725"/>
        <end position="744"/>
    </location>
</feature>
<feature type="region of interest" description="Disordered" evidence="6">
    <location>
        <begin position="104"/>
        <end position="173"/>
    </location>
</feature>
<evidence type="ECO:0000256" key="7">
    <source>
        <dbReference type="SAM" id="Phobius"/>
    </source>
</evidence>
<evidence type="ECO:0000256" key="6">
    <source>
        <dbReference type="SAM" id="MobiDB-lite"/>
    </source>
</evidence>